<accession>A0A9N9Y5A7</accession>
<reference evidence="3 4" key="2">
    <citation type="submission" date="2021-10" db="EMBL/GenBank/DDBJ databases">
        <authorList>
            <person name="Piombo E."/>
        </authorList>
    </citation>
    <scope>NUCLEOTIDE SEQUENCE [LARGE SCALE GENOMIC DNA]</scope>
</reference>
<dbReference type="PANTHER" id="PTHR43355">
    <property type="entry name" value="FLAVIN REDUCTASE (NADPH)"/>
    <property type="match status" value="1"/>
</dbReference>
<dbReference type="GO" id="GO:0042602">
    <property type="term" value="F:riboflavin reductase (NADPH) activity"/>
    <property type="evidence" value="ECO:0007669"/>
    <property type="project" value="TreeGrafter"/>
</dbReference>
<comment type="similarity">
    <text evidence="1">Belongs to the avfA family.</text>
</comment>
<protein>
    <recommendedName>
        <fullName evidence="2">NAD(P)-binding domain-containing protein</fullName>
    </recommendedName>
</protein>
<dbReference type="EMBL" id="CABFNO020001467">
    <property type="protein sequence ID" value="CAG9989562.1"/>
    <property type="molecule type" value="Genomic_DNA"/>
</dbReference>
<evidence type="ECO:0000259" key="2">
    <source>
        <dbReference type="Pfam" id="PF13460"/>
    </source>
</evidence>
<evidence type="ECO:0000313" key="3">
    <source>
        <dbReference type="EMBL" id="CAG9989562.1"/>
    </source>
</evidence>
<dbReference type="Pfam" id="PF13460">
    <property type="entry name" value="NAD_binding_10"/>
    <property type="match status" value="1"/>
</dbReference>
<feature type="domain" description="NAD(P)-binding" evidence="2">
    <location>
        <begin position="10"/>
        <end position="219"/>
    </location>
</feature>
<dbReference type="InterPro" id="IPR016040">
    <property type="entry name" value="NAD(P)-bd_dom"/>
</dbReference>
<evidence type="ECO:0000256" key="1">
    <source>
        <dbReference type="ARBA" id="ARBA00038376"/>
    </source>
</evidence>
<dbReference type="SUPFAM" id="SSF51735">
    <property type="entry name" value="NAD(P)-binding Rossmann-fold domains"/>
    <property type="match status" value="1"/>
</dbReference>
<organism evidence="3 4">
    <name type="scientific">Clonostachys byssicola</name>
    <dbReference type="NCBI Taxonomy" id="160290"/>
    <lineage>
        <taxon>Eukaryota</taxon>
        <taxon>Fungi</taxon>
        <taxon>Dikarya</taxon>
        <taxon>Ascomycota</taxon>
        <taxon>Pezizomycotina</taxon>
        <taxon>Sordariomycetes</taxon>
        <taxon>Hypocreomycetidae</taxon>
        <taxon>Hypocreales</taxon>
        <taxon>Bionectriaceae</taxon>
        <taxon>Clonostachys</taxon>
    </lineage>
</organism>
<keyword evidence="4" id="KW-1185">Reference proteome</keyword>
<dbReference type="InterPro" id="IPR036291">
    <property type="entry name" value="NAD(P)-bd_dom_sf"/>
</dbReference>
<evidence type="ECO:0000313" key="4">
    <source>
        <dbReference type="Proteomes" id="UP000754883"/>
    </source>
</evidence>
<dbReference type="GO" id="GO:0004074">
    <property type="term" value="F:biliverdin reductase [NAD(P)H] activity"/>
    <property type="evidence" value="ECO:0007669"/>
    <property type="project" value="TreeGrafter"/>
</dbReference>
<dbReference type="AlphaFoldDB" id="A0A9N9Y5A7"/>
<dbReference type="Proteomes" id="UP000754883">
    <property type="component" value="Unassembled WGS sequence"/>
</dbReference>
<reference evidence="4" key="1">
    <citation type="submission" date="2019-06" db="EMBL/GenBank/DDBJ databases">
        <authorList>
            <person name="Broberg M."/>
        </authorList>
    </citation>
    <scope>NUCLEOTIDE SEQUENCE [LARGE SCALE GENOMIC DNA]</scope>
</reference>
<dbReference type="Gene3D" id="3.40.50.720">
    <property type="entry name" value="NAD(P)-binding Rossmann-like Domain"/>
    <property type="match status" value="1"/>
</dbReference>
<sequence length="232" mass="25087">MDSNVILVLGATGQSGLAFIEEALQLPDPPKLVLYVRSKSKVPETASKSEKVSIVSGDLADYEALSSAMQQHSVTTVVSFLGAYVSASAVITRAKPTPIADSFPVIIDAMKNSGVRHLMALSTPSYWVEGQDVSTWRLTMYGLMPVIFAPQGNAEMVKIAEEVVSKGDSLDWTIFRIPHLTNEASDLPVWADYAGPSHKGSLSLSRGSLARWVLTEIKERKWTKGAPLLGNI</sequence>
<dbReference type="PANTHER" id="PTHR43355:SF2">
    <property type="entry name" value="FLAVIN REDUCTASE (NADPH)"/>
    <property type="match status" value="1"/>
</dbReference>
<comment type="caution">
    <text evidence="3">The sequence shown here is derived from an EMBL/GenBank/DDBJ whole genome shotgun (WGS) entry which is preliminary data.</text>
</comment>
<dbReference type="InterPro" id="IPR051606">
    <property type="entry name" value="Polyketide_Oxido-like"/>
</dbReference>
<gene>
    <name evidence="3" type="ORF">CBYS24578_00005256</name>
</gene>
<dbReference type="OrthoDB" id="10254221at2759"/>
<proteinExistence type="inferred from homology"/>
<name>A0A9N9Y5A7_9HYPO</name>